<sequence length="320" mass="36458">MKLPSSQGNSKLSKEETKASSKLEERKPGHVRADCPTLQDHSSKEKEKGEEKAKSRKDKRKIQRGFWAESGTDSSETEPKEETTNLCFMGEDQSDEESSLWLVGNVSDKLLGVLRAQELTLISEFLREFFANLCINPTFTALISYVNRRPVEITYQDCVDLLQLSTTGDKLHLIASDPDLDWSTANHFLRQTNVPYHVGETSSLVKDARIIQHVLRTSVIPKVGDRIHITPILSLTTFYIMAHREFNTADLIFRYIDHLTTIRDPGHKRKPNLALGHIIAYVLETKYQLQYPIPPNLPTPFYSNNSFSTLHSTRLHPEEP</sequence>
<proteinExistence type="predicted"/>
<feature type="compositionally biased region" description="Basic residues" evidence="1">
    <location>
        <begin position="54"/>
        <end position="63"/>
    </location>
</feature>
<evidence type="ECO:0000313" key="2">
    <source>
        <dbReference type="EMBL" id="KAI0488629.1"/>
    </source>
</evidence>
<comment type="caution">
    <text evidence="2">The sequence shown here is derived from an EMBL/GenBank/DDBJ whole genome shotgun (WGS) entry which is preliminary data.</text>
</comment>
<organism evidence="2 3">
    <name type="scientific">Dendrobium nobile</name>
    <name type="common">Orchid</name>
    <dbReference type="NCBI Taxonomy" id="94219"/>
    <lineage>
        <taxon>Eukaryota</taxon>
        <taxon>Viridiplantae</taxon>
        <taxon>Streptophyta</taxon>
        <taxon>Embryophyta</taxon>
        <taxon>Tracheophyta</taxon>
        <taxon>Spermatophyta</taxon>
        <taxon>Magnoliopsida</taxon>
        <taxon>Liliopsida</taxon>
        <taxon>Asparagales</taxon>
        <taxon>Orchidaceae</taxon>
        <taxon>Epidendroideae</taxon>
        <taxon>Malaxideae</taxon>
        <taxon>Dendrobiinae</taxon>
        <taxon>Dendrobium</taxon>
    </lineage>
</organism>
<evidence type="ECO:0000256" key="1">
    <source>
        <dbReference type="SAM" id="MobiDB-lite"/>
    </source>
</evidence>
<dbReference type="EMBL" id="JAGYWB010000019">
    <property type="protein sequence ID" value="KAI0488629.1"/>
    <property type="molecule type" value="Genomic_DNA"/>
</dbReference>
<feature type="region of interest" description="Disordered" evidence="1">
    <location>
        <begin position="1"/>
        <end position="83"/>
    </location>
</feature>
<evidence type="ECO:0000313" key="3">
    <source>
        <dbReference type="Proteomes" id="UP000829196"/>
    </source>
</evidence>
<reference evidence="2" key="1">
    <citation type="journal article" date="2022" name="Front. Genet.">
        <title>Chromosome-Scale Assembly of the Dendrobium nobile Genome Provides Insights Into the Molecular Mechanism of the Biosynthesis of the Medicinal Active Ingredient of Dendrobium.</title>
        <authorList>
            <person name="Xu Q."/>
            <person name="Niu S.-C."/>
            <person name="Li K.-L."/>
            <person name="Zheng P.-J."/>
            <person name="Zhang X.-J."/>
            <person name="Jia Y."/>
            <person name="Liu Y."/>
            <person name="Niu Y.-X."/>
            <person name="Yu L.-H."/>
            <person name="Chen D.-F."/>
            <person name="Zhang G.-Q."/>
        </authorList>
    </citation>
    <scope>NUCLEOTIDE SEQUENCE</scope>
    <source>
        <tissue evidence="2">Leaf</tissue>
    </source>
</reference>
<feature type="compositionally biased region" description="Polar residues" evidence="1">
    <location>
        <begin position="1"/>
        <end position="11"/>
    </location>
</feature>
<dbReference type="AlphaFoldDB" id="A0A8T3A3E5"/>
<keyword evidence="3" id="KW-1185">Reference proteome</keyword>
<accession>A0A8T3A3E5</accession>
<name>A0A8T3A3E5_DENNO</name>
<protein>
    <submittedName>
        <fullName evidence="2">Uncharacterized protein</fullName>
    </submittedName>
</protein>
<dbReference type="Proteomes" id="UP000829196">
    <property type="component" value="Unassembled WGS sequence"/>
</dbReference>
<feature type="compositionally biased region" description="Basic and acidic residues" evidence="1">
    <location>
        <begin position="12"/>
        <end position="33"/>
    </location>
</feature>
<gene>
    <name evidence="2" type="ORF">KFK09_028468</name>
</gene>
<feature type="compositionally biased region" description="Basic and acidic residues" evidence="1">
    <location>
        <begin position="41"/>
        <end position="53"/>
    </location>
</feature>